<accession>A0AAD5I838</accession>
<evidence type="ECO:0000313" key="4">
    <source>
        <dbReference type="Proteomes" id="UP001064489"/>
    </source>
</evidence>
<feature type="signal peptide" evidence="2">
    <location>
        <begin position="1"/>
        <end position="26"/>
    </location>
</feature>
<keyword evidence="4" id="KW-1185">Reference proteome</keyword>
<name>A0AAD5I838_ACENE</name>
<gene>
    <name evidence="3" type="ORF">LWI28_023754</name>
</gene>
<reference evidence="3" key="2">
    <citation type="submission" date="2023-02" db="EMBL/GenBank/DDBJ databases">
        <authorList>
            <person name="Swenson N.G."/>
            <person name="Wegrzyn J.L."/>
            <person name="Mcevoy S.L."/>
        </authorList>
    </citation>
    <scope>NUCLEOTIDE SEQUENCE</scope>
    <source>
        <strain evidence="3">91603</strain>
        <tissue evidence="3">Leaf</tissue>
    </source>
</reference>
<dbReference type="PANTHER" id="PTHR47950">
    <property type="entry name" value="CYTOCHROME P450, FAMILY 76, SUBFAMILY C, POLYPEPTIDE 5-RELATED"/>
    <property type="match status" value="1"/>
</dbReference>
<dbReference type="GO" id="GO:0020037">
    <property type="term" value="F:heme binding"/>
    <property type="evidence" value="ECO:0007669"/>
    <property type="project" value="InterPro"/>
</dbReference>
<dbReference type="GO" id="GO:0016705">
    <property type="term" value="F:oxidoreductase activity, acting on paired donors, with incorporation or reduction of molecular oxygen"/>
    <property type="evidence" value="ECO:0007669"/>
    <property type="project" value="InterPro"/>
</dbReference>
<feature type="chain" id="PRO_5042080422" description="Cytochrome P450" evidence="2">
    <location>
        <begin position="27"/>
        <end position="258"/>
    </location>
</feature>
<comment type="caution">
    <text evidence="3">The sequence shown here is derived from an EMBL/GenBank/DDBJ whole genome shotgun (WGS) entry which is preliminary data.</text>
</comment>
<dbReference type="Gene3D" id="1.10.630.10">
    <property type="entry name" value="Cytochrome P450"/>
    <property type="match status" value="2"/>
</dbReference>
<protein>
    <recommendedName>
        <fullName evidence="5">Cytochrome P450</fullName>
    </recommendedName>
</protein>
<dbReference type="GO" id="GO:0004497">
    <property type="term" value="F:monooxygenase activity"/>
    <property type="evidence" value="ECO:0007669"/>
    <property type="project" value="InterPro"/>
</dbReference>
<comment type="similarity">
    <text evidence="1">Belongs to the cytochrome P450 family.</text>
</comment>
<evidence type="ECO:0000256" key="2">
    <source>
        <dbReference type="SAM" id="SignalP"/>
    </source>
</evidence>
<dbReference type="Proteomes" id="UP001064489">
    <property type="component" value="Chromosome 11"/>
</dbReference>
<dbReference type="GO" id="GO:0005506">
    <property type="term" value="F:iron ion binding"/>
    <property type="evidence" value="ECO:0007669"/>
    <property type="project" value="InterPro"/>
</dbReference>
<keyword evidence="2" id="KW-0732">Signal</keyword>
<dbReference type="SUPFAM" id="SSF48264">
    <property type="entry name" value="Cytochrome P450"/>
    <property type="match status" value="1"/>
</dbReference>
<dbReference type="AlphaFoldDB" id="A0AAD5I838"/>
<dbReference type="InterPro" id="IPR001128">
    <property type="entry name" value="Cyt_P450"/>
</dbReference>
<reference evidence="3" key="1">
    <citation type="journal article" date="2022" name="Plant J.">
        <title>Strategies of tolerance reflected in two North American maple genomes.</title>
        <authorList>
            <person name="McEvoy S.L."/>
            <person name="Sezen U.U."/>
            <person name="Trouern-Trend A."/>
            <person name="McMahon S.M."/>
            <person name="Schaberg P.G."/>
            <person name="Yang J."/>
            <person name="Wegrzyn J.L."/>
            <person name="Swenson N.G."/>
        </authorList>
    </citation>
    <scope>NUCLEOTIDE SEQUENCE</scope>
    <source>
        <strain evidence="3">91603</strain>
    </source>
</reference>
<proteinExistence type="inferred from homology"/>
<sequence>MMSVLVWSSLFLSAALILLSSRKKKSGNGNQPPGPPGWPIIGNILYLGTVPHQDFYKLRSNYGPVLWLKLGSINTMCIDNLIENIEEDTSAVQTRGELGEVDLSQYLFFVAFNLLGKLTLSRDLLDSQSKEGQEFVAAMKKVVEWTGKPNLADFLPFLKRLDPQGIKRNLMRDMGCSLKIMSGFVKERVEEQCNREKTNKDFLDGLLEYEGDGKEGPDRISDQNVKITILEMFFAGSETTSSTIEGAIAELLRNPEFM</sequence>
<evidence type="ECO:0000256" key="1">
    <source>
        <dbReference type="ARBA" id="ARBA00010617"/>
    </source>
</evidence>
<dbReference type="PANTHER" id="PTHR47950:SF15">
    <property type="entry name" value="CYTOCHROME P450"/>
    <property type="match status" value="1"/>
</dbReference>
<dbReference type="EMBL" id="JAJSOW010000108">
    <property type="protein sequence ID" value="KAI9154283.1"/>
    <property type="molecule type" value="Genomic_DNA"/>
</dbReference>
<evidence type="ECO:0008006" key="5">
    <source>
        <dbReference type="Google" id="ProtNLM"/>
    </source>
</evidence>
<evidence type="ECO:0000313" key="3">
    <source>
        <dbReference type="EMBL" id="KAI9154283.1"/>
    </source>
</evidence>
<organism evidence="3 4">
    <name type="scientific">Acer negundo</name>
    <name type="common">Box elder</name>
    <dbReference type="NCBI Taxonomy" id="4023"/>
    <lineage>
        <taxon>Eukaryota</taxon>
        <taxon>Viridiplantae</taxon>
        <taxon>Streptophyta</taxon>
        <taxon>Embryophyta</taxon>
        <taxon>Tracheophyta</taxon>
        <taxon>Spermatophyta</taxon>
        <taxon>Magnoliopsida</taxon>
        <taxon>eudicotyledons</taxon>
        <taxon>Gunneridae</taxon>
        <taxon>Pentapetalae</taxon>
        <taxon>rosids</taxon>
        <taxon>malvids</taxon>
        <taxon>Sapindales</taxon>
        <taxon>Sapindaceae</taxon>
        <taxon>Hippocastanoideae</taxon>
        <taxon>Acereae</taxon>
        <taxon>Acer</taxon>
    </lineage>
</organism>
<dbReference type="InterPro" id="IPR036396">
    <property type="entry name" value="Cyt_P450_sf"/>
</dbReference>
<dbReference type="Pfam" id="PF00067">
    <property type="entry name" value="p450"/>
    <property type="match status" value="1"/>
</dbReference>